<feature type="domain" description="F-box" evidence="1">
    <location>
        <begin position="399"/>
        <end position="445"/>
    </location>
</feature>
<dbReference type="InterPro" id="IPR050796">
    <property type="entry name" value="SCF_F-box_component"/>
</dbReference>
<dbReference type="Pfam" id="PF08268">
    <property type="entry name" value="FBA_3"/>
    <property type="match status" value="1"/>
</dbReference>
<dbReference type="SUPFAM" id="SSF81383">
    <property type="entry name" value="F-box domain"/>
    <property type="match status" value="2"/>
</dbReference>
<sequence length="613" mass="69930">MIRWNPFLISPDYCCSSEKKPTSMSDFPPELLFDILSRLPPKDLIRFLSVSKAWNAIIRHHHFIKAHLQRSIQTNSFRTILVRSIGSPSSDYFSSAVNGSETFRTVVKIERPLKSPERYQILGCSIHGVVCICNSLRTNVALWNPSIQKFKMIPLQAIEQQQPSSDLHTSLGFGYDSVYDDFKHLRIAELSKGVFVSSEVSIYSLILNSWKRIKNLPRNDFSTLNVYDTALEFSNGALCWLMPNRLDMYRFIILTFDLATEKYREFDTPVDEDYSTVMELEVLGGSLCVSVHDWDTGNDVWIMKDFGGPWTLLYSIKKETMTWLLNYCPPLVFAKNGEMALLKKDEEAFVWFDLKGKIGYQDNICGLPLRFDAKICEGSLCLIDGDPVIDYCCSSEKKPTSMSDFPPELLFDILSRLPPKDLIRFLCVSKAWNAIIHHHHFIKAHLQRSIQTNSFRTILVRSIGSPSSDFFSSAFDGSETFWTPVKIERPLKSPERYQILGCSIHGVVCICNRLRTNIALWNPSIQKFKTIPLPAIEQQQPSSALHISLGFGYDSVSDDFKLLRIAELVKVKESFLKLNSWKRIKNLPRNDFSTLNVYDTALVFSNGAVLANA</sequence>
<gene>
    <name evidence="2" type="ORF">DVH24_013599</name>
</gene>
<dbReference type="PANTHER" id="PTHR31672:SF13">
    <property type="entry name" value="F-BOX PROTEIN CPR30-LIKE"/>
    <property type="match status" value="1"/>
</dbReference>
<evidence type="ECO:0000259" key="1">
    <source>
        <dbReference type="PROSITE" id="PS50181"/>
    </source>
</evidence>
<dbReference type="InterPro" id="IPR013187">
    <property type="entry name" value="F-box-assoc_dom_typ3"/>
</dbReference>
<evidence type="ECO:0000313" key="3">
    <source>
        <dbReference type="Proteomes" id="UP000290289"/>
    </source>
</evidence>
<dbReference type="Pfam" id="PF07734">
    <property type="entry name" value="FBA_1"/>
    <property type="match status" value="1"/>
</dbReference>
<keyword evidence="3" id="KW-1185">Reference proteome</keyword>
<dbReference type="CDD" id="cd22157">
    <property type="entry name" value="F-box_AtFBW1-like"/>
    <property type="match status" value="2"/>
</dbReference>
<dbReference type="EMBL" id="RDQH01000333">
    <property type="protein sequence ID" value="RXH93023.1"/>
    <property type="molecule type" value="Genomic_DNA"/>
</dbReference>
<dbReference type="InterPro" id="IPR036047">
    <property type="entry name" value="F-box-like_dom_sf"/>
</dbReference>
<comment type="caution">
    <text evidence="2">The sequence shown here is derived from an EMBL/GenBank/DDBJ whole genome shotgun (WGS) entry which is preliminary data.</text>
</comment>
<dbReference type="Proteomes" id="UP000290289">
    <property type="component" value="Chromosome 7"/>
</dbReference>
<organism evidence="2 3">
    <name type="scientific">Malus domestica</name>
    <name type="common">Apple</name>
    <name type="synonym">Pyrus malus</name>
    <dbReference type="NCBI Taxonomy" id="3750"/>
    <lineage>
        <taxon>Eukaryota</taxon>
        <taxon>Viridiplantae</taxon>
        <taxon>Streptophyta</taxon>
        <taxon>Embryophyta</taxon>
        <taxon>Tracheophyta</taxon>
        <taxon>Spermatophyta</taxon>
        <taxon>Magnoliopsida</taxon>
        <taxon>eudicotyledons</taxon>
        <taxon>Gunneridae</taxon>
        <taxon>Pentapetalae</taxon>
        <taxon>rosids</taxon>
        <taxon>fabids</taxon>
        <taxon>Rosales</taxon>
        <taxon>Rosaceae</taxon>
        <taxon>Amygdaloideae</taxon>
        <taxon>Maleae</taxon>
        <taxon>Malus</taxon>
    </lineage>
</organism>
<dbReference type="AlphaFoldDB" id="A0A498JGU1"/>
<evidence type="ECO:0000313" key="2">
    <source>
        <dbReference type="EMBL" id="RXH93023.1"/>
    </source>
</evidence>
<dbReference type="Pfam" id="PF00646">
    <property type="entry name" value="F-box"/>
    <property type="match status" value="2"/>
</dbReference>
<protein>
    <recommendedName>
        <fullName evidence="1">F-box domain-containing protein</fullName>
    </recommendedName>
</protein>
<name>A0A498JGU1_MALDO</name>
<dbReference type="Gene3D" id="1.20.1280.50">
    <property type="match status" value="2"/>
</dbReference>
<accession>A0A498JGU1</accession>
<dbReference type="SMART" id="SM00256">
    <property type="entry name" value="FBOX"/>
    <property type="match status" value="2"/>
</dbReference>
<dbReference type="InterPro" id="IPR001810">
    <property type="entry name" value="F-box_dom"/>
</dbReference>
<proteinExistence type="predicted"/>
<feature type="domain" description="F-box" evidence="1">
    <location>
        <begin position="21"/>
        <end position="67"/>
    </location>
</feature>
<dbReference type="NCBIfam" id="TIGR01640">
    <property type="entry name" value="F_box_assoc_1"/>
    <property type="match status" value="1"/>
</dbReference>
<dbReference type="PROSITE" id="PS50181">
    <property type="entry name" value="FBOX"/>
    <property type="match status" value="2"/>
</dbReference>
<reference evidence="2 3" key="1">
    <citation type="submission" date="2018-10" db="EMBL/GenBank/DDBJ databases">
        <title>A high-quality apple genome assembly.</title>
        <authorList>
            <person name="Hu J."/>
        </authorList>
    </citation>
    <scope>NUCLEOTIDE SEQUENCE [LARGE SCALE GENOMIC DNA]</scope>
    <source>
        <strain evidence="3">cv. HFTH1</strain>
        <tissue evidence="2">Young leaf</tissue>
    </source>
</reference>
<dbReference type="InterPro" id="IPR017451">
    <property type="entry name" value="F-box-assoc_interact_dom"/>
</dbReference>
<dbReference type="PANTHER" id="PTHR31672">
    <property type="entry name" value="BNACNNG10540D PROTEIN"/>
    <property type="match status" value="1"/>
</dbReference>
<dbReference type="InterPro" id="IPR006527">
    <property type="entry name" value="F-box-assoc_dom_typ1"/>
</dbReference>